<reference evidence="16" key="1">
    <citation type="journal article" date="2023" name="PLoS Negl. Trop. Dis.">
        <title>A genome sequence for Biomphalaria pfeifferi, the major vector snail for the human-infecting parasite Schistosoma mansoni.</title>
        <authorList>
            <person name="Bu L."/>
            <person name="Lu L."/>
            <person name="Laidemitt M.R."/>
            <person name="Zhang S.M."/>
            <person name="Mutuku M."/>
            <person name="Mkoji G."/>
            <person name="Steinauer M."/>
            <person name="Loker E.S."/>
        </authorList>
    </citation>
    <scope>NUCLEOTIDE SEQUENCE</scope>
    <source>
        <strain evidence="16">KasaAsao</strain>
    </source>
</reference>
<dbReference type="GO" id="GO:0005509">
    <property type="term" value="F:calcium ion binding"/>
    <property type="evidence" value="ECO:0007669"/>
    <property type="project" value="UniProtKB-UniRule"/>
</dbReference>
<reference evidence="16" key="2">
    <citation type="submission" date="2023-04" db="EMBL/GenBank/DDBJ databases">
        <authorList>
            <person name="Bu L."/>
            <person name="Lu L."/>
            <person name="Laidemitt M.R."/>
            <person name="Zhang S.M."/>
            <person name="Mutuku M."/>
            <person name="Mkoji G."/>
            <person name="Steinauer M."/>
            <person name="Loker E.S."/>
        </authorList>
    </citation>
    <scope>NUCLEOTIDE SEQUENCE</scope>
    <source>
        <strain evidence="16">KasaAsao</strain>
        <tissue evidence="16">Whole Snail</tissue>
    </source>
</reference>
<dbReference type="FunFam" id="2.60.40.60:FF:000092">
    <property type="entry name" value="Protocadherin 8"/>
    <property type="match status" value="1"/>
</dbReference>
<name>A0AAD8B3I7_BIOPF</name>
<dbReference type="PANTHER" id="PTHR24028:SF146">
    <property type="entry name" value="CADHERIN 96CB, ISOFORM D-RELATED"/>
    <property type="match status" value="1"/>
</dbReference>
<feature type="compositionally biased region" description="Low complexity" evidence="12">
    <location>
        <begin position="867"/>
        <end position="885"/>
    </location>
</feature>
<dbReference type="GO" id="GO:0005886">
    <property type="term" value="C:plasma membrane"/>
    <property type="evidence" value="ECO:0007669"/>
    <property type="project" value="UniProtKB-SubCell"/>
</dbReference>
<evidence type="ECO:0000256" key="11">
    <source>
        <dbReference type="PROSITE-ProRule" id="PRU00043"/>
    </source>
</evidence>
<feature type="domain" description="Cadherin" evidence="15">
    <location>
        <begin position="573"/>
        <end position="680"/>
    </location>
</feature>
<evidence type="ECO:0000256" key="2">
    <source>
        <dbReference type="ARBA" id="ARBA00022475"/>
    </source>
</evidence>
<dbReference type="CDD" id="cd11304">
    <property type="entry name" value="Cadherin_repeat"/>
    <property type="match status" value="7"/>
</dbReference>
<dbReference type="Gene3D" id="2.60.40.60">
    <property type="entry name" value="Cadherins"/>
    <property type="match status" value="7"/>
</dbReference>
<dbReference type="InterPro" id="IPR002126">
    <property type="entry name" value="Cadherin-like_dom"/>
</dbReference>
<evidence type="ECO:0000256" key="13">
    <source>
        <dbReference type="SAM" id="Phobius"/>
    </source>
</evidence>
<keyword evidence="9 13" id="KW-0472">Membrane</keyword>
<dbReference type="PROSITE" id="PS50268">
    <property type="entry name" value="CADHERIN_2"/>
    <property type="match status" value="7"/>
</dbReference>
<keyword evidence="8 13" id="KW-1133">Transmembrane helix</keyword>
<keyword evidence="10" id="KW-0325">Glycoprotein</keyword>
<evidence type="ECO:0000256" key="6">
    <source>
        <dbReference type="ARBA" id="ARBA00022837"/>
    </source>
</evidence>
<keyword evidence="3 13" id="KW-0812">Transmembrane</keyword>
<comment type="subcellular location">
    <subcellularLocation>
        <location evidence="1">Cell membrane</location>
        <topology evidence="1">Single-pass type I membrane protein</topology>
    </subcellularLocation>
</comment>
<dbReference type="InterPro" id="IPR013164">
    <property type="entry name" value="Cadherin_N"/>
</dbReference>
<proteinExistence type="predicted"/>
<feature type="region of interest" description="Disordered" evidence="12">
    <location>
        <begin position="867"/>
        <end position="891"/>
    </location>
</feature>
<evidence type="ECO:0000256" key="3">
    <source>
        <dbReference type="ARBA" id="ARBA00022692"/>
    </source>
</evidence>
<keyword evidence="4 14" id="KW-0732">Signal</keyword>
<organism evidence="16 17">
    <name type="scientific">Biomphalaria pfeifferi</name>
    <name type="common">Bloodfluke planorb</name>
    <name type="synonym">Freshwater snail</name>
    <dbReference type="NCBI Taxonomy" id="112525"/>
    <lineage>
        <taxon>Eukaryota</taxon>
        <taxon>Metazoa</taxon>
        <taxon>Spiralia</taxon>
        <taxon>Lophotrochozoa</taxon>
        <taxon>Mollusca</taxon>
        <taxon>Gastropoda</taxon>
        <taxon>Heterobranchia</taxon>
        <taxon>Euthyneura</taxon>
        <taxon>Panpulmonata</taxon>
        <taxon>Hygrophila</taxon>
        <taxon>Lymnaeoidea</taxon>
        <taxon>Planorbidae</taxon>
        <taxon>Biomphalaria</taxon>
    </lineage>
</organism>
<dbReference type="GO" id="GO:0007156">
    <property type="term" value="P:homophilic cell adhesion via plasma membrane adhesion molecules"/>
    <property type="evidence" value="ECO:0007669"/>
    <property type="project" value="InterPro"/>
</dbReference>
<evidence type="ECO:0000256" key="8">
    <source>
        <dbReference type="ARBA" id="ARBA00022989"/>
    </source>
</evidence>
<feature type="domain" description="Cadherin" evidence="15">
    <location>
        <begin position="470"/>
        <end position="572"/>
    </location>
</feature>
<evidence type="ECO:0000256" key="4">
    <source>
        <dbReference type="ARBA" id="ARBA00022729"/>
    </source>
</evidence>
<feature type="domain" description="Cadherin" evidence="15">
    <location>
        <begin position="684"/>
        <end position="795"/>
    </location>
</feature>
<keyword evidence="17" id="KW-1185">Reference proteome</keyword>
<dbReference type="PROSITE" id="PS00232">
    <property type="entry name" value="CADHERIN_1"/>
    <property type="match status" value="4"/>
</dbReference>
<feature type="compositionally biased region" description="Low complexity" evidence="12">
    <location>
        <begin position="1025"/>
        <end position="1038"/>
    </location>
</feature>
<sequence>MSLSASLCSSVCLLLLLTKSVLAIDVAVDEELPVGSVVVRLMDYKATVYNNLDPKQAILAILDQNTAPANYFKIEQNSGVVSVAKTIDREEICDKTETCKVRFNMAVQSLTKEKQRFSTVVNIQVFINDVNDNSPSFPAKDVTLDISEGAKVGTEIKISGAVDRDTKPEFTVQYYNISPPLDEFSIRATSNIDGSSTINLRLESELDCEMTDLYMFNIVAYDGGPTPRSDFLKVKIRVTDDNDNSPVFVLSVYNLTVNETEAAGTVIGQVTATDKDAGQYGEVRYSFSQASEMVNKGTFAIHPTSGQISLVGDLRKFRRSGSPFVLYVDAKDGGEPPRNSQTMVSIFIKNTGNEAPVVKVNTVTASDAGFLAIPETAAMDWFVAYVDVEDTDEGEAGIVDCKLMSGSDFKLDSLSGRGYTILLNIQLDREVKDSHQITVSCQDKGNPPMETQVVLIVNVTDVNDNAPEFDKASYEATVDENRKDQYAVKVTAKDTDMGPNADITYSLSENVDGYLKIHQKSGLITTSTELDRERNATLHFNVFAVDTGDIKKTGSANVVLYIRDANDNSPRFNRTTFEFSTSELTPNNTIIGELLAYDLDTGLNGQFDFFLGSTTSKGGNPLPFNVLTNGSMLVSGALDREMQDSFSFLALVRDRGEPSRSSSVTVGVKVTDENDNDPVILFPTSSNHTIAVTNIPESNIVLGQIIAFDADEGINSDVRFYIYGGNTDGAFAIGATTGELVLQDKYKLINPSVYNLSIKVEDASKTPRNTTTHLRIEVNYENVTGLSESDNSPMGGHYILIVGIIGGATFILSVVIISAIIFILHSEAAKRGANDCSLYQNKFLAGSPIRAAGTEKVSNDLAVRAQSNNNSSIGKGGSNSSPPGNEDAGSRLVNTERKCDEVTKKVSFSLNIQDDQHYWIKRDCPDKAIMWDSPLPSQITENHKTASIADDSDASLDSAPSDSGKGTSDEDNKFDSYLATRGQRRPLYHSPGAIGNHQRGDMNDFTQYSVTSLIKPQNVPVLYNHTSSPPYLPSHSPHQGPQSHLDAVCPTSSAVFQNSSFGHRQGHFHAQGPQHIAAHSGQTQAMSPMGTFTRSHLSADDDRSSTSGSYVLNQEDASFDELVGKDLVV</sequence>
<accession>A0AAD8B3I7</accession>
<keyword evidence="7" id="KW-0130">Cell adhesion</keyword>
<evidence type="ECO:0000256" key="9">
    <source>
        <dbReference type="ARBA" id="ARBA00023136"/>
    </source>
</evidence>
<dbReference type="InterPro" id="IPR020894">
    <property type="entry name" value="Cadherin_CS"/>
</dbReference>
<feature type="domain" description="Cadherin" evidence="15">
    <location>
        <begin position="249"/>
        <end position="358"/>
    </location>
</feature>
<feature type="transmembrane region" description="Helical" evidence="13">
    <location>
        <begin position="798"/>
        <end position="824"/>
    </location>
</feature>
<keyword evidence="6 11" id="KW-0106">Calcium</keyword>
<evidence type="ECO:0000256" key="7">
    <source>
        <dbReference type="ARBA" id="ARBA00022889"/>
    </source>
</evidence>
<dbReference type="FunFam" id="2.60.40.60:FF:000021">
    <property type="entry name" value="FAT atypical cadherin 1"/>
    <property type="match status" value="1"/>
</dbReference>
<dbReference type="SUPFAM" id="SSF49313">
    <property type="entry name" value="Cadherin-like"/>
    <property type="match status" value="7"/>
</dbReference>
<dbReference type="FunFam" id="2.60.40.60:FF:000007">
    <property type="entry name" value="Protocadherin alpha 2"/>
    <property type="match status" value="1"/>
</dbReference>
<dbReference type="InterPro" id="IPR050174">
    <property type="entry name" value="Protocadherin/Cadherin-CA"/>
</dbReference>
<dbReference type="SMART" id="SM00112">
    <property type="entry name" value="CA"/>
    <property type="match status" value="7"/>
</dbReference>
<comment type="caution">
    <text evidence="16">The sequence shown here is derived from an EMBL/GenBank/DDBJ whole genome shotgun (WGS) entry which is preliminary data.</text>
</comment>
<dbReference type="Proteomes" id="UP001233172">
    <property type="component" value="Unassembled WGS sequence"/>
</dbReference>
<evidence type="ECO:0000256" key="14">
    <source>
        <dbReference type="SAM" id="SignalP"/>
    </source>
</evidence>
<evidence type="ECO:0000256" key="10">
    <source>
        <dbReference type="ARBA" id="ARBA00023180"/>
    </source>
</evidence>
<evidence type="ECO:0000256" key="5">
    <source>
        <dbReference type="ARBA" id="ARBA00022737"/>
    </source>
</evidence>
<dbReference type="FunFam" id="2.60.40.60:FF:000020">
    <property type="entry name" value="Dachsous cadherin-related 1b"/>
    <property type="match status" value="1"/>
</dbReference>
<dbReference type="InterPro" id="IPR015919">
    <property type="entry name" value="Cadherin-like_sf"/>
</dbReference>
<evidence type="ECO:0000259" key="15">
    <source>
        <dbReference type="PROSITE" id="PS50268"/>
    </source>
</evidence>
<dbReference type="EMBL" id="JASAOG010000152">
    <property type="protein sequence ID" value="KAK0047341.1"/>
    <property type="molecule type" value="Genomic_DNA"/>
</dbReference>
<feature type="region of interest" description="Disordered" evidence="12">
    <location>
        <begin position="1025"/>
        <end position="1045"/>
    </location>
</feature>
<dbReference type="Pfam" id="PF00028">
    <property type="entry name" value="Cadherin"/>
    <property type="match status" value="6"/>
</dbReference>
<dbReference type="PANTHER" id="PTHR24028">
    <property type="entry name" value="CADHERIN-87A"/>
    <property type="match status" value="1"/>
</dbReference>
<dbReference type="PRINTS" id="PR00205">
    <property type="entry name" value="CADHERIN"/>
</dbReference>
<feature type="chain" id="PRO_5041952042" evidence="14">
    <location>
        <begin position="24"/>
        <end position="1129"/>
    </location>
</feature>
<feature type="domain" description="Cadherin" evidence="15">
    <location>
        <begin position="138"/>
        <end position="248"/>
    </location>
</feature>
<gene>
    <name evidence="16" type="ORF">Bpfe_023193</name>
</gene>
<dbReference type="Pfam" id="PF08266">
    <property type="entry name" value="Cadherin_2"/>
    <property type="match status" value="1"/>
</dbReference>
<keyword evidence="5" id="KW-0677">Repeat</keyword>
<feature type="signal peptide" evidence="14">
    <location>
        <begin position="1"/>
        <end position="23"/>
    </location>
</feature>
<evidence type="ECO:0000313" key="16">
    <source>
        <dbReference type="EMBL" id="KAK0047341.1"/>
    </source>
</evidence>
<keyword evidence="2" id="KW-1003">Cell membrane</keyword>
<evidence type="ECO:0000256" key="1">
    <source>
        <dbReference type="ARBA" id="ARBA00004251"/>
    </source>
</evidence>
<feature type="region of interest" description="Disordered" evidence="12">
    <location>
        <begin position="946"/>
        <end position="1001"/>
    </location>
</feature>
<dbReference type="AlphaFoldDB" id="A0AAD8B3I7"/>
<evidence type="ECO:0000313" key="17">
    <source>
        <dbReference type="Proteomes" id="UP001233172"/>
    </source>
</evidence>
<evidence type="ECO:0000256" key="12">
    <source>
        <dbReference type="SAM" id="MobiDB-lite"/>
    </source>
</evidence>
<feature type="domain" description="Cadherin" evidence="15">
    <location>
        <begin position="373"/>
        <end position="469"/>
    </location>
</feature>
<protein>
    <submittedName>
        <fullName evidence="16">Protocadherin beta-18</fullName>
    </submittedName>
</protein>
<feature type="domain" description="Cadherin" evidence="15">
    <location>
        <begin position="20"/>
        <end position="137"/>
    </location>
</feature>